<keyword evidence="3" id="KW-0863">Zinc-finger</keyword>
<evidence type="ECO:0000313" key="7">
    <source>
        <dbReference type="EMBL" id="AWP08556.1"/>
    </source>
</evidence>
<evidence type="ECO:0000313" key="8">
    <source>
        <dbReference type="Proteomes" id="UP000246464"/>
    </source>
</evidence>
<dbReference type="GO" id="GO:0008270">
    <property type="term" value="F:zinc ion binding"/>
    <property type="evidence" value="ECO:0007669"/>
    <property type="project" value="UniProtKB-KW"/>
</dbReference>
<organism evidence="7 8">
    <name type="scientific">Scophthalmus maximus</name>
    <name type="common">Turbot</name>
    <name type="synonym">Psetta maxima</name>
    <dbReference type="NCBI Taxonomy" id="52904"/>
    <lineage>
        <taxon>Eukaryota</taxon>
        <taxon>Metazoa</taxon>
        <taxon>Chordata</taxon>
        <taxon>Craniata</taxon>
        <taxon>Vertebrata</taxon>
        <taxon>Euteleostomi</taxon>
        <taxon>Actinopterygii</taxon>
        <taxon>Neopterygii</taxon>
        <taxon>Teleostei</taxon>
        <taxon>Neoteleostei</taxon>
        <taxon>Acanthomorphata</taxon>
        <taxon>Carangaria</taxon>
        <taxon>Pleuronectiformes</taxon>
        <taxon>Pleuronectoidei</taxon>
        <taxon>Scophthalmidae</taxon>
        <taxon>Scophthalmus</taxon>
    </lineage>
</organism>
<dbReference type="Gene3D" id="2.40.50.140">
    <property type="entry name" value="Nucleic acid-binding proteins"/>
    <property type="match status" value="1"/>
</dbReference>
<dbReference type="GO" id="GO:0003677">
    <property type="term" value="F:DNA binding"/>
    <property type="evidence" value="ECO:0007669"/>
    <property type="project" value="UniProtKB-KW"/>
</dbReference>
<keyword evidence="8" id="KW-1185">Reference proteome</keyword>
<feature type="domain" description="Replication factor A C-terminal" evidence="6">
    <location>
        <begin position="2"/>
        <end position="74"/>
    </location>
</feature>
<name>A0A2U9BYP3_SCOMX</name>
<dbReference type="Pfam" id="PF08646">
    <property type="entry name" value="Rep_fac-A_C"/>
    <property type="match status" value="1"/>
</dbReference>
<protein>
    <submittedName>
        <fullName evidence="7">Putative replication protein A 70 kDa DNA-binding subunit</fullName>
    </submittedName>
</protein>
<dbReference type="InterPro" id="IPR047192">
    <property type="entry name" value="Euk_RPA1_DBD_C"/>
</dbReference>
<dbReference type="SUPFAM" id="SSF50249">
    <property type="entry name" value="Nucleic acid-binding proteins"/>
    <property type="match status" value="1"/>
</dbReference>
<evidence type="ECO:0000256" key="3">
    <source>
        <dbReference type="ARBA" id="ARBA00022771"/>
    </source>
</evidence>
<keyword evidence="5 7" id="KW-0238">DNA-binding</keyword>
<dbReference type="InterPro" id="IPR013955">
    <property type="entry name" value="Rep_factor-A_C"/>
</dbReference>
<dbReference type="Proteomes" id="UP000246464">
    <property type="component" value="Chromosome 10"/>
</dbReference>
<accession>A0A2U9BYP3</accession>
<dbReference type="InterPro" id="IPR012340">
    <property type="entry name" value="NA-bd_OB-fold"/>
</dbReference>
<proteinExistence type="inferred from homology"/>
<dbReference type="STRING" id="52904.ENSSMAP00000009636"/>
<dbReference type="EMBL" id="CP026252">
    <property type="protein sequence ID" value="AWP08556.1"/>
    <property type="molecule type" value="Genomic_DNA"/>
</dbReference>
<evidence type="ECO:0000256" key="2">
    <source>
        <dbReference type="ARBA" id="ARBA00022723"/>
    </source>
</evidence>
<evidence type="ECO:0000256" key="1">
    <source>
        <dbReference type="ARBA" id="ARBA00005690"/>
    </source>
</evidence>
<gene>
    <name evidence="7" type="ORF">SMAX5B_009864</name>
</gene>
<dbReference type="AlphaFoldDB" id="A0A2U9BYP3"/>
<evidence type="ECO:0000256" key="5">
    <source>
        <dbReference type="ARBA" id="ARBA00023125"/>
    </source>
</evidence>
<reference evidence="7 8" key="1">
    <citation type="submission" date="2017-12" db="EMBL/GenBank/DDBJ databases">
        <title>Integrating genomic resources of turbot (Scophthalmus maximus) in depth evaluation of genetic and physical mapping variation across individuals.</title>
        <authorList>
            <person name="Martinez P."/>
        </authorList>
    </citation>
    <scope>NUCLEOTIDE SEQUENCE [LARGE SCALE GENOMIC DNA]</scope>
</reference>
<dbReference type="CDD" id="cd04476">
    <property type="entry name" value="RPA1_DBD_C"/>
    <property type="match status" value="1"/>
</dbReference>
<evidence type="ECO:0000256" key="4">
    <source>
        <dbReference type="ARBA" id="ARBA00022833"/>
    </source>
</evidence>
<sequence length="84" mass="9752">MESAEAILGQNAEYLGQLKESNEIAFDEVFQQADFNTFVFRNRVKLETYNDGSRIKATVMEVKPVDHKDYCKRLIINIRKHASQ</sequence>
<keyword evidence="2" id="KW-0479">Metal-binding</keyword>
<comment type="similarity">
    <text evidence="1">Belongs to the replication factor A protein 1 family.</text>
</comment>
<evidence type="ECO:0000259" key="6">
    <source>
        <dbReference type="Pfam" id="PF08646"/>
    </source>
</evidence>
<keyword evidence="4" id="KW-0862">Zinc</keyword>